<keyword evidence="2" id="KW-0812">Transmembrane</keyword>
<keyword evidence="2" id="KW-0472">Membrane</keyword>
<keyword evidence="3" id="KW-1185">Reference proteome</keyword>
<feature type="region of interest" description="Disordered" evidence="1">
    <location>
        <begin position="94"/>
        <end position="125"/>
    </location>
</feature>
<reference evidence="4" key="1">
    <citation type="submission" date="2022-11" db="UniProtKB">
        <authorList>
            <consortium name="WormBaseParasite"/>
        </authorList>
    </citation>
    <scope>IDENTIFICATION</scope>
</reference>
<protein>
    <submittedName>
        <fullName evidence="4">Uncharacterized protein</fullName>
    </submittedName>
</protein>
<evidence type="ECO:0000313" key="3">
    <source>
        <dbReference type="Proteomes" id="UP000887540"/>
    </source>
</evidence>
<evidence type="ECO:0000256" key="1">
    <source>
        <dbReference type="SAM" id="MobiDB-lite"/>
    </source>
</evidence>
<name>A0A914C6F0_9BILA</name>
<accession>A0A914C6F0</accession>
<dbReference type="Proteomes" id="UP000887540">
    <property type="component" value="Unplaced"/>
</dbReference>
<sequence length="125" mass="14093">MWPYQSLKPVSWDRYYAHDLNDDQTSVTSGLAAGITIGIFFAVFLLTIGCRLYSRRRLEQLRQDRTNATQPLSNRWYSISDLYACNCAPDPPPPYEIAIRMPPQGDPPPFTETPGTGDRSHSSPS</sequence>
<keyword evidence="2" id="KW-1133">Transmembrane helix</keyword>
<evidence type="ECO:0000256" key="2">
    <source>
        <dbReference type="SAM" id="Phobius"/>
    </source>
</evidence>
<dbReference type="AlphaFoldDB" id="A0A914C6F0"/>
<dbReference type="WBParaSite" id="ACRNAN_Path_412.g1572.t1">
    <property type="protein sequence ID" value="ACRNAN_Path_412.g1572.t1"/>
    <property type="gene ID" value="ACRNAN_Path_412.g1572"/>
</dbReference>
<proteinExistence type="predicted"/>
<feature type="transmembrane region" description="Helical" evidence="2">
    <location>
        <begin position="31"/>
        <end position="53"/>
    </location>
</feature>
<organism evidence="3 4">
    <name type="scientific">Acrobeloides nanus</name>
    <dbReference type="NCBI Taxonomy" id="290746"/>
    <lineage>
        <taxon>Eukaryota</taxon>
        <taxon>Metazoa</taxon>
        <taxon>Ecdysozoa</taxon>
        <taxon>Nematoda</taxon>
        <taxon>Chromadorea</taxon>
        <taxon>Rhabditida</taxon>
        <taxon>Tylenchina</taxon>
        <taxon>Cephalobomorpha</taxon>
        <taxon>Cephaloboidea</taxon>
        <taxon>Cephalobidae</taxon>
        <taxon>Acrobeloides</taxon>
    </lineage>
</organism>
<evidence type="ECO:0000313" key="4">
    <source>
        <dbReference type="WBParaSite" id="ACRNAN_Path_412.g1572.t1"/>
    </source>
</evidence>